<comment type="subcellular location">
    <subcellularLocation>
        <location evidence="1">Membrane</location>
        <topology evidence="1">Multi-pass membrane protein</topology>
    </subcellularLocation>
</comment>
<keyword evidence="3" id="KW-0201">Cytochrome c-type biogenesis</keyword>
<dbReference type="PANTHER" id="PTHR32234:SF3">
    <property type="entry name" value="SUPPRESSION OF COPPER SENSITIVITY PROTEIN"/>
    <property type="match status" value="1"/>
</dbReference>
<feature type="transmembrane region" description="Helical" evidence="8">
    <location>
        <begin position="498"/>
        <end position="520"/>
    </location>
</feature>
<dbReference type="InterPro" id="IPR036249">
    <property type="entry name" value="Thioredoxin-like_sf"/>
</dbReference>
<evidence type="ECO:0000256" key="4">
    <source>
        <dbReference type="ARBA" id="ARBA00022989"/>
    </source>
</evidence>
<feature type="compositionally biased region" description="Low complexity" evidence="7">
    <location>
        <begin position="370"/>
        <end position="379"/>
    </location>
</feature>
<dbReference type="Pfam" id="PF02683">
    <property type="entry name" value="DsbD_TM"/>
    <property type="match status" value="1"/>
</dbReference>
<proteinExistence type="predicted"/>
<evidence type="ECO:0000256" key="8">
    <source>
        <dbReference type="SAM" id="Phobius"/>
    </source>
</evidence>
<keyword evidence="9" id="KW-0732">Signal</keyword>
<evidence type="ECO:0000313" key="13">
    <source>
        <dbReference type="Proteomes" id="UP001156831"/>
    </source>
</evidence>
<accession>A0ABT6JLV5</accession>
<feature type="transmembrane region" description="Helical" evidence="8">
    <location>
        <begin position="573"/>
        <end position="599"/>
    </location>
</feature>
<evidence type="ECO:0000313" key="12">
    <source>
        <dbReference type="EMBL" id="MDH5831641.1"/>
    </source>
</evidence>
<feature type="compositionally biased region" description="Basic and acidic residues" evidence="7">
    <location>
        <begin position="360"/>
        <end position="369"/>
    </location>
</feature>
<keyword evidence="6" id="KW-0676">Redox-active center</keyword>
<dbReference type="InterPro" id="IPR003834">
    <property type="entry name" value="Cyt_c_assmbl_TM_dom"/>
</dbReference>
<evidence type="ECO:0000256" key="9">
    <source>
        <dbReference type="SAM" id="SignalP"/>
    </source>
</evidence>
<feature type="transmembrane region" description="Helical" evidence="8">
    <location>
        <begin position="460"/>
        <end position="483"/>
    </location>
</feature>
<keyword evidence="5 8" id="KW-0472">Membrane</keyword>
<protein>
    <submittedName>
        <fullName evidence="12">Protein-disulfide reductase DsbD</fullName>
    </submittedName>
</protein>
<evidence type="ECO:0000256" key="2">
    <source>
        <dbReference type="ARBA" id="ARBA00022692"/>
    </source>
</evidence>
<evidence type="ECO:0000256" key="7">
    <source>
        <dbReference type="SAM" id="MobiDB-lite"/>
    </source>
</evidence>
<evidence type="ECO:0000256" key="1">
    <source>
        <dbReference type="ARBA" id="ARBA00004141"/>
    </source>
</evidence>
<feature type="domain" description="Thiol:disulfide interchange protein DsbD N-terminal" evidence="11">
    <location>
        <begin position="29"/>
        <end position="145"/>
    </location>
</feature>
<dbReference type="EMBL" id="JARXRN010000028">
    <property type="protein sequence ID" value="MDH5831641.1"/>
    <property type="molecule type" value="Genomic_DNA"/>
</dbReference>
<dbReference type="Pfam" id="PF11412">
    <property type="entry name" value="DsbD_N"/>
    <property type="match status" value="2"/>
</dbReference>
<dbReference type="InterPro" id="IPR017937">
    <property type="entry name" value="Thioredoxin_CS"/>
</dbReference>
<gene>
    <name evidence="12" type="ORF">QFW80_14045</name>
</gene>
<feature type="signal peptide" evidence="9">
    <location>
        <begin position="1"/>
        <end position="26"/>
    </location>
</feature>
<keyword evidence="4 8" id="KW-1133">Transmembrane helix</keyword>
<feature type="transmembrane region" description="Helical" evidence="8">
    <location>
        <begin position="667"/>
        <end position="684"/>
    </location>
</feature>
<sequence length="815" mass="84946">MNPIPGRAWRLLAPLALLLAALPAAAVDQSDLLPVDQAFALEARATARDRVEIEWTIAEGYYLYRHRTSVRETGGGFKSNPLQLPAGKRHVDEFFGEVETYRQQLVAVFTGAPADGTTALTLEVKYQGCADLGICYPPQTRTVQVRLPAADAAAAGAGLARDPGGATPRDPGFAALGRALSGTPGAAATPLTGTDAAGRAQALPLPPEQAFGFEAIADGGDGLLLRFTPAPGYYLYRDRSRFEVAAPDGSRAGAPRWPDGVAHRDEHFGEVVVYFDQVDVPLPLRRASADPVRVRLTATFQGCQDEGICYPPMTRTVEVALPAGTAVAGDPTAAAAEADPAAGMSADADASAETSTGADAGRDAGRLDATDAADAPPAAGSAAANAREAAFAPDASADNADRTRPPGVALPAGGALGALLLALLGGLVLNLMPCVLPILSLKVLGLAQSGESRAHARSHALWYTLGVLVAFAAIGALVLALRAGGQALGWGFQLQQPWFVAALVYVMFAVGLSLSGVFTLGGGLGNLGRSLASRTGPAGDFFTGVLACVVASPCIAPFMGGALAFAFTAPPLLALAVFLMLGLGLALPFLLVGLVPALADRLPRPGAWMETLKQVLAFPMYLTAIWLLWVLGQQRGVDAMALVAVGLALFALGLWWHERRRWTGGMAGRALALLLVALALFPVWKVHTLTPPARAIEAGDAQREAWTPARLQALRDEGRVVFVNMTADWCVTCKANERRVLSQPAFRDALRAADATYLVGDYTDADPAIAAFLERHRAVGVPLYVVYPAGGGEGEVLPALLSDAVVVSALRRAAQ</sequence>
<organism evidence="12 13">
    <name type="scientific">Luteimonas rhizosphaericola</name>
    <dbReference type="NCBI Taxonomy" id="3042024"/>
    <lineage>
        <taxon>Bacteria</taxon>
        <taxon>Pseudomonadati</taxon>
        <taxon>Pseudomonadota</taxon>
        <taxon>Gammaproteobacteria</taxon>
        <taxon>Lysobacterales</taxon>
        <taxon>Lysobacteraceae</taxon>
        <taxon>Luteimonas</taxon>
    </lineage>
</organism>
<feature type="region of interest" description="Disordered" evidence="7">
    <location>
        <begin position="331"/>
        <end position="379"/>
    </location>
</feature>
<evidence type="ECO:0000256" key="3">
    <source>
        <dbReference type="ARBA" id="ARBA00022748"/>
    </source>
</evidence>
<feature type="compositionally biased region" description="Low complexity" evidence="7">
    <location>
        <begin position="331"/>
        <end position="359"/>
    </location>
</feature>
<comment type="caution">
    <text evidence="12">The sequence shown here is derived from an EMBL/GenBank/DDBJ whole genome shotgun (WGS) entry which is preliminary data.</text>
</comment>
<feature type="transmembrane region" description="Helical" evidence="8">
    <location>
        <begin position="637"/>
        <end position="655"/>
    </location>
</feature>
<keyword evidence="2 8" id="KW-0812">Transmembrane</keyword>
<dbReference type="Proteomes" id="UP001156831">
    <property type="component" value="Unassembled WGS sequence"/>
</dbReference>
<dbReference type="InterPro" id="IPR036929">
    <property type="entry name" value="DsbDN_sf"/>
</dbReference>
<dbReference type="RefSeq" id="WP_280602601.1">
    <property type="nucleotide sequence ID" value="NZ_JARXRN010000028.1"/>
</dbReference>
<dbReference type="InterPro" id="IPR028250">
    <property type="entry name" value="DsbDN"/>
</dbReference>
<evidence type="ECO:0000259" key="11">
    <source>
        <dbReference type="Pfam" id="PF11412"/>
    </source>
</evidence>
<feature type="domain" description="Cytochrome C biogenesis protein transmembrane" evidence="10">
    <location>
        <begin position="419"/>
        <end position="628"/>
    </location>
</feature>
<dbReference type="PROSITE" id="PS00194">
    <property type="entry name" value="THIOREDOXIN_1"/>
    <property type="match status" value="1"/>
</dbReference>
<evidence type="ECO:0000256" key="5">
    <source>
        <dbReference type="ARBA" id="ARBA00023136"/>
    </source>
</evidence>
<feature type="transmembrane region" description="Helical" evidence="8">
    <location>
        <begin position="611"/>
        <end position="631"/>
    </location>
</feature>
<feature type="chain" id="PRO_5045526233" evidence="9">
    <location>
        <begin position="27"/>
        <end position="815"/>
    </location>
</feature>
<dbReference type="Gene3D" id="3.40.30.10">
    <property type="entry name" value="Glutaredoxin"/>
    <property type="match status" value="1"/>
</dbReference>
<evidence type="ECO:0000259" key="10">
    <source>
        <dbReference type="Pfam" id="PF02683"/>
    </source>
</evidence>
<feature type="domain" description="Thiol:disulfide interchange protein DsbD N-terminal" evidence="11">
    <location>
        <begin position="203"/>
        <end position="319"/>
    </location>
</feature>
<reference evidence="12 13" key="1">
    <citation type="submission" date="2023-04" db="EMBL/GenBank/DDBJ databases">
        <title>Luteimonas sp. M1R5S18.</title>
        <authorList>
            <person name="Sun J.-Q."/>
        </authorList>
    </citation>
    <scope>NUCLEOTIDE SEQUENCE [LARGE SCALE GENOMIC DNA]</scope>
    <source>
        <strain evidence="12 13">M1R5S18</strain>
    </source>
</reference>
<feature type="transmembrane region" description="Helical" evidence="8">
    <location>
        <begin position="415"/>
        <end position="439"/>
    </location>
</feature>
<dbReference type="SUPFAM" id="SSF52833">
    <property type="entry name" value="Thioredoxin-like"/>
    <property type="match status" value="1"/>
</dbReference>
<dbReference type="SUPFAM" id="SSF74863">
    <property type="entry name" value="Thiol:disulfide interchange protein DsbD, N-terminal domain (DsbD-alpha)"/>
    <property type="match status" value="2"/>
</dbReference>
<feature type="transmembrane region" description="Helical" evidence="8">
    <location>
        <begin position="541"/>
        <end position="567"/>
    </location>
</feature>
<dbReference type="Pfam" id="PF13899">
    <property type="entry name" value="Thioredoxin_7"/>
    <property type="match status" value="1"/>
</dbReference>
<keyword evidence="13" id="KW-1185">Reference proteome</keyword>
<name>A0ABT6JLV5_9GAMM</name>
<dbReference type="CDD" id="cd02953">
    <property type="entry name" value="DsbDgamma"/>
    <property type="match status" value="1"/>
</dbReference>
<evidence type="ECO:0000256" key="6">
    <source>
        <dbReference type="ARBA" id="ARBA00023284"/>
    </source>
</evidence>
<dbReference type="PANTHER" id="PTHR32234">
    <property type="entry name" value="THIOL:DISULFIDE INTERCHANGE PROTEIN DSBD"/>
    <property type="match status" value="1"/>
</dbReference>
<dbReference type="Gene3D" id="2.60.40.1250">
    <property type="entry name" value="Thiol:disulfide interchange protein DsbD, N-terminal domain"/>
    <property type="match status" value="2"/>
</dbReference>
<dbReference type="InterPro" id="IPR035671">
    <property type="entry name" value="DsbD_gamma"/>
</dbReference>